<name>A0A5P3XBX7_PARBF</name>
<protein>
    <submittedName>
        <fullName evidence="3">ATP-binding protein</fullName>
    </submittedName>
</protein>
<dbReference type="SUPFAM" id="SSF55874">
    <property type="entry name" value="ATPase domain of HSP90 chaperone/DNA topoisomerase II/histidine kinase"/>
    <property type="match status" value="1"/>
</dbReference>
<dbReference type="Proteomes" id="UP000326961">
    <property type="component" value="Chromosome"/>
</dbReference>
<keyword evidence="3" id="KW-0547">Nucleotide-binding</keyword>
<dbReference type="CDD" id="cd16935">
    <property type="entry name" value="HATPase_AgrC-ComD-like"/>
    <property type="match status" value="1"/>
</dbReference>
<feature type="transmembrane region" description="Helical" evidence="1">
    <location>
        <begin position="48"/>
        <end position="68"/>
    </location>
</feature>
<organism evidence="3 4">
    <name type="scientific">Paraclostridium bifermentans</name>
    <name type="common">Clostridium bifermentans</name>
    <dbReference type="NCBI Taxonomy" id="1490"/>
    <lineage>
        <taxon>Bacteria</taxon>
        <taxon>Bacillati</taxon>
        <taxon>Bacillota</taxon>
        <taxon>Clostridia</taxon>
        <taxon>Peptostreptococcales</taxon>
        <taxon>Peptostreptococcaceae</taxon>
        <taxon>Paraclostridium</taxon>
    </lineage>
</organism>
<accession>A0A5P3XBX7</accession>
<dbReference type="RefSeq" id="WP_168932176.1">
    <property type="nucleotide sequence ID" value="NZ_CP032452.1"/>
</dbReference>
<feature type="transmembrane region" description="Helical" evidence="1">
    <location>
        <begin position="136"/>
        <end position="155"/>
    </location>
</feature>
<dbReference type="InterPro" id="IPR032834">
    <property type="entry name" value="NatK-like_C"/>
</dbReference>
<dbReference type="AlphaFoldDB" id="A0A5P3XBX7"/>
<reference evidence="3 4" key="1">
    <citation type="submission" date="2018-09" db="EMBL/GenBank/DDBJ databases">
        <title>A clostridial neurotoxin that targets Anopheles mosquitoes.</title>
        <authorList>
            <person name="Contreras E."/>
            <person name="Masuyer G."/>
            <person name="Qureshi N."/>
            <person name="Chawla S."/>
            <person name="Lim H.L."/>
            <person name="Chen J."/>
            <person name="Stenmark P."/>
            <person name="Gill S."/>
        </authorList>
    </citation>
    <scope>NUCLEOTIDE SEQUENCE [LARGE SCALE GENOMIC DNA]</scope>
    <source>
        <strain evidence="3 4">Cbm</strain>
    </source>
</reference>
<dbReference type="EMBL" id="CP032452">
    <property type="protein sequence ID" value="QEZ68596.1"/>
    <property type="molecule type" value="Genomic_DNA"/>
</dbReference>
<dbReference type="InterPro" id="IPR036890">
    <property type="entry name" value="HATPase_C_sf"/>
</dbReference>
<dbReference type="GO" id="GO:0042802">
    <property type="term" value="F:identical protein binding"/>
    <property type="evidence" value="ECO:0007669"/>
    <property type="project" value="TreeGrafter"/>
</dbReference>
<feature type="transmembrane region" description="Helical" evidence="1">
    <location>
        <begin position="167"/>
        <end position="188"/>
    </location>
</feature>
<evidence type="ECO:0000313" key="3">
    <source>
        <dbReference type="EMBL" id="QEZ68596.1"/>
    </source>
</evidence>
<keyword evidence="1" id="KW-1133">Transmembrane helix</keyword>
<evidence type="ECO:0000256" key="1">
    <source>
        <dbReference type="SAM" id="Phobius"/>
    </source>
</evidence>
<dbReference type="Pfam" id="PF14501">
    <property type="entry name" value="HATPase_c_5"/>
    <property type="match status" value="1"/>
</dbReference>
<dbReference type="PANTHER" id="PTHR40448:SF1">
    <property type="entry name" value="TWO-COMPONENT SENSOR HISTIDINE KINASE"/>
    <property type="match status" value="1"/>
</dbReference>
<keyword evidence="3" id="KW-0067">ATP-binding</keyword>
<gene>
    <name evidence="3" type="ORF">D4A35_06440</name>
</gene>
<dbReference type="GO" id="GO:0005524">
    <property type="term" value="F:ATP binding"/>
    <property type="evidence" value="ECO:0007669"/>
    <property type="project" value="UniProtKB-KW"/>
</dbReference>
<keyword evidence="1" id="KW-0472">Membrane</keyword>
<feature type="transmembrane region" description="Helical" evidence="1">
    <location>
        <begin position="208"/>
        <end position="229"/>
    </location>
</feature>
<dbReference type="PANTHER" id="PTHR40448">
    <property type="entry name" value="TWO-COMPONENT SENSOR HISTIDINE KINASE"/>
    <property type="match status" value="1"/>
</dbReference>
<sequence length="448" mass="52411">MYFILNIGTMIEIINTLSNTTGITSSLYQVYSFEFITRLFNNQYRVKLGKLDFIIITSIILLSNFFHIYYNLRILIYILLSSYYYVKNYNVSKYTAFIQSSGYWIVVISISIVSIILTSDLFNIDTISELSKDSKFKTTSIILRIILLTLVRIIISIRCRITKSESIDFSSIIICICVKFTLLFGIYFYTLDSRHKEVSSKTIFFTEFILYIIPLLSLILAISIVNQTIKRNKEVLFIKKKLENDFYEYKLRQDNEDNIRRIYHDMKNHIICIKGLYNNQQDALNYLLKLEKSINNSTTSYNSGNRVVDILLNEKSSTCERKGIKFTSIVNAEKINFIDDIDICTIFSNIIDNAIESSENDNINEKFINISSYQKKEFYIFKCINNKSHDILKKNKAIQTSKKEFHRHGYGLKNIKSTIEKYNGSLDIDYNDNEFILSFIIPLKEIKV</sequence>
<evidence type="ECO:0000259" key="2">
    <source>
        <dbReference type="Pfam" id="PF14501"/>
    </source>
</evidence>
<evidence type="ECO:0000313" key="4">
    <source>
        <dbReference type="Proteomes" id="UP000326961"/>
    </source>
</evidence>
<dbReference type="Gene3D" id="3.30.565.10">
    <property type="entry name" value="Histidine kinase-like ATPase, C-terminal domain"/>
    <property type="match status" value="1"/>
</dbReference>
<keyword evidence="1" id="KW-0812">Transmembrane</keyword>
<proteinExistence type="predicted"/>
<feature type="transmembrane region" description="Helical" evidence="1">
    <location>
        <begin position="103"/>
        <end position="124"/>
    </location>
</feature>
<feature type="domain" description="Sensor histidine kinase NatK-like C-terminal" evidence="2">
    <location>
        <begin position="341"/>
        <end position="442"/>
    </location>
</feature>